<feature type="domain" description="SGNH hydrolase-type esterase" evidence="1">
    <location>
        <begin position="53"/>
        <end position="207"/>
    </location>
</feature>
<evidence type="ECO:0000259" key="1">
    <source>
        <dbReference type="Pfam" id="PF13472"/>
    </source>
</evidence>
<name>A0A7W7BSJ9_9MICO</name>
<comment type="caution">
    <text evidence="2">The sequence shown here is derived from an EMBL/GenBank/DDBJ whole genome shotgun (WGS) entry which is preliminary data.</text>
</comment>
<organism evidence="2 3">
    <name type="scientific">Microbacterium marinum</name>
    <dbReference type="NCBI Taxonomy" id="421115"/>
    <lineage>
        <taxon>Bacteria</taxon>
        <taxon>Bacillati</taxon>
        <taxon>Actinomycetota</taxon>
        <taxon>Actinomycetes</taxon>
        <taxon>Micrococcales</taxon>
        <taxon>Microbacteriaceae</taxon>
        <taxon>Microbacterium</taxon>
    </lineage>
</organism>
<proteinExistence type="predicted"/>
<dbReference type="AlphaFoldDB" id="A0A7W7BSJ9"/>
<dbReference type="InterPro" id="IPR036514">
    <property type="entry name" value="SGNH_hydro_sf"/>
</dbReference>
<sequence length="223" mass="23330">MAAAVAVVAAGVAVTAVVIARPGEPPGCDDIRAYQQQYGEIETLGSGPDGVTVLGDSYSAGDTLDDRGHRWTDVLVELDPEVTVTLDAVPFTGYANRGACGPNSFVDRIARAASEGETLIIQGGLNDVFARATTLEAAVDEVFGAADVADAVVVIGPLDVPARDGEVQVDAALRTAAEEHGFVYVSALEWEIPIAEDGVHPTEAGDRRYAERVRDELADARLP</sequence>
<dbReference type="CDD" id="cd00229">
    <property type="entry name" value="SGNH_hydrolase"/>
    <property type="match status" value="1"/>
</dbReference>
<dbReference type="Proteomes" id="UP000573729">
    <property type="component" value="Unassembled WGS sequence"/>
</dbReference>
<protein>
    <recommendedName>
        <fullName evidence="1">SGNH hydrolase-type esterase domain-containing protein</fullName>
    </recommendedName>
</protein>
<evidence type="ECO:0000313" key="2">
    <source>
        <dbReference type="EMBL" id="MBB4668054.1"/>
    </source>
</evidence>
<reference evidence="2 3" key="1">
    <citation type="submission" date="2020-08" db="EMBL/GenBank/DDBJ databases">
        <title>Sequencing the genomes of 1000 actinobacteria strains.</title>
        <authorList>
            <person name="Klenk H.-P."/>
        </authorList>
    </citation>
    <scope>NUCLEOTIDE SEQUENCE [LARGE SCALE GENOMIC DNA]</scope>
    <source>
        <strain evidence="2 3">DSM 24947</strain>
    </source>
</reference>
<keyword evidence="3" id="KW-1185">Reference proteome</keyword>
<dbReference type="InterPro" id="IPR013830">
    <property type="entry name" value="SGNH_hydro"/>
</dbReference>
<dbReference type="Gene3D" id="3.40.50.1110">
    <property type="entry name" value="SGNH hydrolase"/>
    <property type="match status" value="1"/>
</dbReference>
<evidence type="ECO:0000313" key="3">
    <source>
        <dbReference type="Proteomes" id="UP000573729"/>
    </source>
</evidence>
<dbReference type="RefSeq" id="WP_184219472.1">
    <property type="nucleotide sequence ID" value="NZ_JACHMD010000001.1"/>
</dbReference>
<dbReference type="EMBL" id="JACHMD010000001">
    <property type="protein sequence ID" value="MBB4668054.1"/>
    <property type="molecule type" value="Genomic_DNA"/>
</dbReference>
<accession>A0A7W7BSJ9</accession>
<dbReference type="Pfam" id="PF13472">
    <property type="entry name" value="Lipase_GDSL_2"/>
    <property type="match status" value="1"/>
</dbReference>
<gene>
    <name evidence="2" type="ORF">BKA24_002763</name>
</gene>
<dbReference type="SUPFAM" id="SSF52266">
    <property type="entry name" value="SGNH hydrolase"/>
    <property type="match status" value="1"/>
</dbReference>